<sequence length="200" mass="22165">MAIFITGGARSGKSGFAEAYAAKLAKQGIYVATSQAWDEEMKERTARHRQDRKQSGYPWRTIEEPLALAELLARLEGEHAGEPERPVVLVDCLTLWLTNWLLRVDHGPDDERDADPHRYDELHAEAEKLTAAVAAYTGPLLLVTNEVGSGIVPAYPLGRRFRDEAGRLNRKLAAICGEAYLVVAGIPLDLKKHAFAFDED</sequence>
<evidence type="ECO:0000256" key="5">
    <source>
        <dbReference type="ARBA" id="ARBA00004692"/>
    </source>
</evidence>
<evidence type="ECO:0000256" key="1">
    <source>
        <dbReference type="ARBA" id="ARBA00000312"/>
    </source>
</evidence>
<dbReference type="GO" id="GO:0005524">
    <property type="term" value="F:ATP binding"/>
    <property type="evidence" value="ECO:0007669"/>
    <property type="project" value="UniProtKB-KW"/>
</dbReference>
<dbReference type="GO" id="GO:0009236">
    <property type="term" value="P:cobalamin biosynthetic process"/>
    <property type="evidence" value="ECO:0007669"/>
    <property type="project" value="UniProtKB-UniPathway"/>
</dbReference>
<name>A0A6C0FZ51_9BACL</name>
<evidence type="ECO:0000256" key="17">
    <source>
        <dbReference type="ARBA" id="ARBA00030571"/>
    </source>
</evidence>
<feature type="binding site" evidence="19">
    <location>
        <begin position="7"/>
        <end position="14"/>
    </location>
    <ligand>
        <name>GTP</name>
        <dbReference type="ChEBI" id="CHEBI:37565"/>
    </ligand>
</feature>
<keyword evidence="11 20" id="KW-0808">Transferase</keyword>
<dbReference type="UniPathway" id="UPA00148">
    <property type="reaction ID" value="UER00236"/>
</dbReference>
<evidence type="ECO:0000256" key="16">
    <source>
        <dbReference type="ARBA" id="ARBA00029570"/>
    </source>
</evidence>
<dbReference type="NCBIfam" id="NF004469">
    <property type="entry name" value="PRK05800.1"/>
    <property type="match status" value="1"/>
</dbReference>
<dbReference type="GO" id="GO:0005525">
    <property type="term" value="F:GTP binding"/>
    <property type="evidence" value="ECO:0007669"/>
    <property type="project" value="UniProtKB-KW"/>
</dbReference>
<evidence type="ECO:0000256" key="8">
    <source>
        <dbReference type="ARBA" id="ARBA00012016"/>
    </source>
</evidence>
<keyword evidence="15 19" id="KW-0342">GTP-binding</keyword>
<evidence type="ECO:0000256" key="12">
    <source>
        <dbReference type="ARBA" id="ARBA00022741"/>
    </source>
</evidence>
<comment type="catalytic activity">
    <reaction evidence="3">
        <text>adenosylcob(III)inamide + GTP = adenosylcob(III)inamide phosphate + GDP + H(+)</text>
        <dbReference type="Rhea" id="RHEA:15765"/>
        <dbReference type="ChEBI" id="CHEBI:2480"/>
        <dbReference type="ChEBI" id="CHEBI:15378"/>
        <dbReference type="ChEBI" id="CHEBI:37565"/>
        <dbReference type="ChEBI" id="CHEBI:58189"/>
        <dbReference type="ChEBI" id="CHEBI:58502"/>
        <dbReference type="EC" id="2.7.1.156"/>
    </reaction>
</comment>
<dbReference type="InterPro" id="IPR027417">
    <property type="entry name" value="P-loop_NTPase"/>
</dbReference>
<evidence type="ECO:0000256" key="14">
    <source>
        <dbReference type="ARBA" id="ARBA00022840"/>
    </source>
</evidence>
<dbReference type="PANTHER" id="PTHR34848">
    <property type="match status" value="1"/>
</dbReference>
<evidence type="ECO:0000256" key="3">
    <source>
        <dbReference type="ARBA" id="ARBA00001522"/>
    </source>
</evidence>
<evidence type="ECO:0000313" key="20">
    <source>
        <dbReference type="EMBL" id="QHT60783.1"/>
    </source>
</evidence>
<evidence type="ECO:0000256" key="9">
    <source>
        <dbReference type="ARBA" id="ARBA00012523"/>
    </source>
</evidence>
<keyword evidence="20" id="KW-0548">Nucleotidyltransferase</keyword>
<dbReference type="InterPro" id="IPR003203">
    <property type="entry name" value="CobU/CobP"/>
</dbReference>
<evidence type="ECO:0000256" key="19">
    <source>
        <dbReference type="PIRSR" id="PIRSR006135-2"/>
    </source>
</evidence>
<dbReference type="AlphaFoldDB" id="A0A6C0FZ51"/>
<comment type="catalytic activity">
    <reaction evidence="2">
        <text>adenosylcob(III)inamide phosphate + GTP + H(+) = adenosylcob(III)inamide-GDP + diphosphate</text>
        <dbReference type="Rhea" id="RHEA:22712"/>
        <dbReference type="ChEBI" id="CHEBI:15378"/>
        <dbReference type="ChEBI" id="CHEBI:33019"/>
        <dbReference type="ChEBI" id="CHEBI:37565"/>
        <dbReference type="ChEBI" id="CHEBI:58502"/>
        <dbReference type="ChEBI" id="CHEBI:60487"/>
        <dbReference type="EC" id="2.7.7.62"/>
    </reaction>
</comment>
<feature type="binding site" evidence="19">
    <location>
        <begin position="49"/>
        <end position="52"/>
    </location>
    <ligand>
        <name>GTP</name>
        <dbReference type="ChEBI" id="CHEBI:37565"/>
    </ligand>
</feature>
<dbReference type="Proteomes" id="UP000476064">
    <property type="component" value="Chromosome"/>
</dbReference>
<evidence type="ECO:0000256" key="18">
    <source>
        <dbReference type="PIRSR" id="PIRSR006135-1"/>
    </source>
</evidence>
<dbReference type="EC" id="2.7.7.62" evidence="9"/>
<comment type="pathway">
    <text evidence="6">Cofactor biosynthesis; adenosylcobalamin biosynthesis; adenosylcobalamin from cob(II)yrinate a,c-diamide: step 5/7.</text>
</comment>
<keyword evidence="12 19" id="KW-0547">Nucleotide-binding</keyword>
<keyword evidence="13 20" id="KW-0418">Kinase</keyword>
<comment type="similarity">
    <text evidence="7">Belongs to the CobU/CobP family.</text>
</comment>
<evidence type="ECO:0000256" key="2">
    <source>
        <dbReference type="ARBA" id="ARBA00000711"/>
    </source>
</evidence>
<dbReference type="RefSeq" id="WP_162357223.1">
    <property type="nucleotide sequence ID" value="NZ_CP048209.1"/>
</dbReference>
<evidence type="ECO:0000256" key="11">
    <source>
        <dbReference type="ARBA" id="ARBA00022679"/>
    </source>
</evidence>
<comment type="catalytic activity">
    <reaction evidence="1">
        <text>adenosylcob(III)inamide + ATP = adenosylcob(III)inamide phosphate + ADP + H(+)</text>
        <dbReference type="Rhea" id="RHEA:15769"/>
        <dbReference type="ChEBI" id="CHEBI:2480"/>
        <dbReference type="ChEBI" id="CHEBI:15378"/>
        <dbReference type="ChEBI" id="CHEBI:30616"/>
        <dbReference type="ChEBI" id="CHEBI:58502"/>
        <dbReference type="ChEBI" id="CHEBI:456216"/>
        <dbReference type="EC" id="2.7.1.156"/>
    </reaction>
</comment>
<dbReference type="PANTHER" id="PTHR34848:SF1">
    <property type="entry name" value="BIFUNCTIONAL ADENOSYLCOBALAMIN BIOSYNTHESIS PROTEIN COBU"/>
    <property type="match status" value="1"/>
</dbReference>
<dbReference type="Gene3D" id="3.40.50.300">
    <property type="entry name" value="P-loop containing nucleotide triphosphate hydrolases"/>
    <property type="match status" value="1"/>
</dbReference>
<keyword evidence="21" id="KW-1185">Reference proteome</keyword>
<dbReference type="Pfam" id="PF02283">
    <property type="entry name" value="CobU"/>
    <property type="match status" value="1"/>
</dbReference>
<evidence type="ECO:0000313" key="21">
    <source>
        <dbReference type="Proteomes" id="UP000476064"/>
    </source>
</evidence>
<feature type="binding site" evidence="19">
    <location>
        <position position="63"/>
    </location>
    <ligand>
        <name>GTP</name>
        <dbReference type="ChEBI" id="CHEBI:37565"/>
    </ligand>
</feature>
<evidence type="ECO:0000256" key="13">
    <source>
        <dbReference type="ARBA" id="ARBA00022777"/>
    </source>
</evidence>
<dbReference type="SUPFAM" id="SSF52540">
    <property type="entry name" value="P-loop containing nucleoside triphosphate hydrolases"/>
    <property type="match status" value="1"/>
</dbReference>
<gene>
    <name evidence="20" type="primary">cobU</name>
    <name evidence="20" type="ORF">GXP70_13055</name>
</gene>
<dbReference type="EMBL" id="CP048209">
    <property type="protein sequence ID" value="QHT60783.1"/>
    <property type="molecule type" value="Genomic_DNA"/>
</dbReference>
<accession>A0A6C0FZ51</accession>
<reference evidence="20 21" key="1">
    <citation type="submission" date="2020-01" db="EMBL/GenBank/DDBJ databases">
        <title>Paenibacillus sp. nov., isolated from tomato rhizosphere.</title>
        <authorList>
            <person name="Weon H.-Y."/>
            <person name="Lee S.A."/>
        </authorList>
    </citation>
    <scope>NUCLEOTIDE SEQUENCE [LARGE SCALE GENOMIC DNA]</scope>
    <source>
        <strain evidence="20 21">12200R-189</strain>
    </source>
</reference>
<evidence type="ECO:0000256" key="7">
    <source>
        <dbReference type="ARBA" id="ARBA00007490"/>
    </source>
</evidence>
<evidence type="ECO:0000256" key="6">
    <source>
        <dbReference type="ARBA" id="ARBA00005159"/>
    </source>
</evidence>
<feature type="binding site" evidence="19">
    <location>
        <position position="91"/>
    </location>
    <ligand>
        <name>GTP</name>
        <dbReference type="ChEBI" id="CHEBI:37565"/>
    </ligand>
</feature>
<dbReference type="EC" id="2.7.1.156" evidence="8"/>
<organism evidence="20 21">
    <name type="scientific">Paenibacillus lycopersici</name>
    <dbReference type="NCBI Taxonomy" id="2704462"/>
    <lineage>
        <taxon>Bacteria</taxon>
        <taxon>Bacillati</taxon>
        <taxon>Bacillota</taxon>
        <taxon>Bacilli</taxon>
        <taxon>Bacillales</taxon>
        <taxon>Paenibacillaceae</taxon>
        <taxon>Paenibacillus</taxon>
    </lineage>
</organism>
<dbReference type="GO" id="GO:0043752">
    <property type="term" value="F:adenosylcobinamide kinase activity"/>
    <property type="evidence" value="ECO:0007669"/>
    <property type="project" value="UniProtKB-EC"/>
</dbReference>
<feature type="binding site" evidence="19">
    <location>
        <begin position="32"/>
        <end position="34"/>
    </location>
    <ligand>
        <name>GTP</name>
        <dbReference type="ChEBI" id="CHEBI:37565"/>
    </ligand>
</feature>
<keyword evidence="14" id="KW-0067">ATP-binding</keyword>
<comment type="function">
    <text evidence="4">Catalyzes ATP-dependent phosphorylation of adenosylcobinamide and addition of GMP to adenosylcobinamide phosphate.</text>
</comment>
<dbReference type="PIRSF" id="PIRSF006135">
    <property type="entry name" value="CobU"/>
    <property type="match status" value="1"/>
</dbReference>
<evidence type="ECO:0000256" key="10">
    <source>
        <dbReference type="ARBA" id="ARBA00022573"/>
    </source>
</evidence>
<protein>
    <recommendedName>
        <fullName evidence="16">Adenosylcobinamide kinase</fullName>
        <ecNumber evidence="8">2.7.1.156</ecNumber>
        <ecNumber evidence="9">2.7.7.62</ecNumber>
    </recommendedName>
    <alternativeName>
        <fullName evidence="17">Adenosylcobinamide-phosphate guanylyltransferase</fullName>
    </alternativeName>
</protein>
<keyword evidence="10" id="KW-0169">Cobalamin biosynthesis</keyword>
<evidence type="ECO:0000256" key="4">
    <source>
        <dbReference type="ARBA" id="ARBA00003889"/>
    </source>
</evidence>
<proteinExistence type="inferred from homology"/>
<comment type="pathway">
    <text evidence="5">Cofactor biosynthesis; adenosylcobalamin biosynthesis; adenosylcobalamin from cob(II)yrinate a,c-diamide: step 6/7.</text>
</comment>
<dbReference type="CDD" id="cd00544">
    <property type="entry name" value="CobU"/>
    <property type="match status" value="1"/>
</dbReference>
<dbReference type="GO" id="GO:0008820">
    <property type="term" value="F:cobinamide phosphate guanylyltransferase activity"/>
    <property type="evidence" value="ECO:0007669"/>
    <property type="project" value="UniProtKB-EC"/>
</dbReference>
<feature type="active site" description="GMP-histidine intermediate" evidence="18">
    <location>
        <position position="48"/>
    </location>
</feature>
<dbReference type="KEGG" id="plyc:GXP70_13055"/>
<evidence type="ECO:0000256" key="15">
    <source>
        <dbReference type="ARBA" id="ARBA00023134"/>
    </source>
</evidence>